<keyword evidence="3" id="KW-0285">Flavoprotein</keyword>
<dbReference type="FunFam" id="3.30.70.2740:FF:000001">
    <property type="entry name" value="D-lactate dehydrogenase mitochondrial"/>
    <property type="match status" value="1"/>
</dbReference>
<keyword evidence="4" id="KW-0274">FAD</keyword>
<dbReference type="InterPro" id="IPR016167">
    <property type="entry name" value="FAD-bd_PCMH_sub1"/>
</dbReference>
<accession>A0A1H7WRJ2</accession>
<keyword evidence="8" id="KW-1185">Reference proteome</keyword>
<dbReference type="Gene3D" id="3.30.465.10">
    <property type="match status" value="1"/>
</dbReference>
<dbReference type="InterPro" id="IPR016169">
    <property type="entry name" value="FAD-bd_PCMH_sub2"/>
</dbReference>
<dbReference type="SUPFAM" id="SSF55103">
    <property type="entry name" value="FAD-linked oxidases, C-terminal domain"/>
    <property type="match status" value="1"/>
</dbReference>
<dbReference type="AlphaFoldDB" id="A0A1H7WRJ2"/>
<dbReference type="FunFam" id="1.10.45.10:FF:000001">
    <property type="entry name" value="D-lactate dehydrogenase mitochondrial"/>
    <property type="match status" value="1"/>
</dbReference>
<dbReference type="PROSITE" id="PS51387">
    <property type="entry name" value="FAD_PCMH"/>
    <property type="match status" value="1"/>
</dbReference>
<keyword evidence="5" id="KW-0560">Oxidoreductase</keyword>
<dbReference type="Gene3D" id="3.30.70.2740">
    <property type="match status" value="1"/>
</dbReference>
<name>A0A1H7WRJ2_9BACT</name>
<evidence type="ECO:0000256" key="3">
    <source>
        <dbReference type="ARBA" id="ARBA00022630"/>
    </source>
</evidence>
<evidence type="ECO:0000259" key="6">
    <source>
        <dbReference type="PROSITE" id="PS51387"/>
    </source>
</evidence>
<evidence type="ECO:0000256" key="2">
    <source>
        <dbReference type="ARBA" id="ARBA00008000"/>
    </source>
</evidence>
<dbReference type="InterPro" id="IPR006094">
    <property type="entry name" value="Oxid_FAD_bind_N"/>
</dbReference>
<proteinExistence type="inferred from homology"/>
<dbReference type="Gene3D" id="3.30.43.10">
    <property type="entry name" value="Uridine Diphospho-n-acetylenolpyruvylglucosamine Reductase, domain 2"/>
    <property type="match status" value="1"/>
</dbReference>
<evidence type="ECO:0000256" key="1">
    <source>
        <dbReference type="ARBA" id="ARBA00001974"/>
    </source>
</evidence>
<gene>
    <name evidence="7" type="ORF">SAMN04489760_107102</name>
</gene>
<comment type="similarity">
    <text evidence="2">Belongs to the FAD-binding oxidoreductase/transferase type 4 family.</text>
</comment>
<dbReference type="InterPro" id="IPR036318">
    <property type="entry name" value="FAD-bd_PCMH-like_sf"/>
</dbReference>
<dbReference type="Pfam" id="PF01565">
    <property type="entry name" value="FAD_binding_4"/>
    <property type="match status" value="1"/>
</dbReference>
<dbReference type="RefSeq" id="WP_175476402.1">
    <property type="nucleotide sequence ID" value="NZ_FOBS01000007.1"/>
</dbReference>
<evidence type="ECO:0000313" key="8">
    <source>
        <dbReference type="Proteomes" id="UP000198744"/>
    </source>
</evidence>
<feature type="domain" description="FAD-binding PCMH-type" evidence="6">
    <location>
        <begin position="44"/>
        <end position="223"/>
    </location>
</feature>
<dbReference type="EMBL" id="FOBS01000007">
    <property type="protein sequence ID" value="SEM23599.1"/>
    <property type="molecule type" value="Genomic_DNA"/>
</dbReference>
<organism evidence="7 8">
    <name type="scientific">Syntrophus gentianae</name>
    <dbReference type="NCBI Taxonomy" id="43775"/>
    <lineage>
        <taxon>Bacteria</taxon>
        <taxon>Pseudomonadati</taxon>
        <taxon>Thermodesulfobacteriota</taxon>
        <taxon>Syntrophia</taxon>
        <taxon>Syntrophales</taxon>
        <taxon>Syntrophaceae</taxon>
        <taxon>Syntrophus</taxon>
    </lineage>
</organism>
<protein>
    <submittedName>
        <fullName evidence="7">Glycolate oxidase</fullName>
    </submittedName>
</protein>
<dbReference type="InterPro" id="IPR016164">
    <property type="entry name" value="FAD-linked_Oxase-like_C"/>
</dbReference>
<evidence type="ECO:0000256" key="5">
    <source>
        <dbReference type="ARBA" id="ARBA00023002"/>
    </source>
</evidence>
<dbReference type="PANTHER" id="PTHR42934:SF2">
    <property type="entry name" value="GLYCOLATE OXIDASE SUBUNIT GLCD"/>
    <property type="match status" value="1"/>
</dbReference>
<dbReference type="Gene3D" id="3.30.70.2190">
    <property type="match status" value="1"/>
</dbReference>
<dbReference type="Proteomes" id="UP000198744">
    <property type="component" value="Unassembled WGS sequence"/>
</dbReference>
<dbReference type="GO" id="GO:0016491">
    <property type="term" value="F:oxidoreductase activity"/>
    <property type="evidence" value="ECO:0007669"/>
    <property type="project" value="UniProtKB-KW"/>
</dbReference>
<dbReference type="Gene3D" id="1.10.45.10">
    <property type="entry name" value="Vanillyl-alcohol Oxidase, Chain A, domain 4"/>
    <property type="match status" value="1"/>
</dbReference>
<comment type="cofactor">
    <cofactor evidence="1">
        <name>FAD</name>
        <dbReference type="ChEBI" id="CHEBI:57692"/>
    </cofactor>
</comment>
<dbReference type="Pfam" id="PF02913">
    <property type="entry name" value="FAD-oxidase_C"/>
    <property type="match status" value="1"/>
</dbReference>
<reference evidence="7 8" key="1">
    <citation type="submission" date="2016-10" db="EMBL/GenBank/DDBJ databases">
        <authorList>
            <person name="de Groot N.N."/>
        </authorList>
    </citation>
    <scope>NUCLEOTIDE SEQUENCE [LARGE SCALE GENOMIC DNA]</scope>
    <source>
        <strain evidence="7 8">DSM 8423</strain>
    </source>
</reference>
<dbReference type="STRING" id="43775.SAMN04489760_107102"/>
<evidence type="ECO:0000256" key="4">
    <source>
        <dbReference type="ARBA" id="ARBA00022827"/>
    </source>
</evidence>
<sequence>MESKSPFGKVSAEILAQLAAVVGENHVLTGDGLENYARDEMLGGKSFPPEVAVRPATSDEVSAILKIAERNMIPVTPRGSGTGLSGGAAPIYGGIVLSLERMNKILEIDRNNFTAYVEAGVTLADLLKAVAEQGLHYPIYPGESGSAIGGNVATNAGGMRAVKDGVTRNFVLGLEAVLPSGEIISTGGKYVKCSTAYDLTQLLIGTEGTMAVITRVLLKLVPPPGKTEILFIPFHSLHDAISCVPEILRQGLLPAGIEFMEQDIVRITEQYSGTTIPFREHEAFLLIIVEGANEDEIQQQMDAISPICMSNGAIDIFLPGTERAKRNLMEFREKIYYALQSYGTLDIADVVVPRSAIAEFVESIKQKGVDSGIPIITLGHAGDGNVHICLMGKDPDGTLYGKTKDLMKAICREGVALGGTISGEHGLGFAKRDYLTLAADESKVNLMKRIKKAFDPNGIMNPGKIFGED</sequence>
<dbReference type="InterPro" id="IPR051914">
    <property type="entry name" value="FAD-linked_OxidoTrans_Type4"/>
</dbReference>
<dbReference type="InterPro" id="IPR016171">
    <property type="entry name" value="Vanillyl_alc_oxidase_C-sub2"/>
</dbReference>
<dbReference type="InterPro" id="IPR004113">
    <property type="entry name" value="FAD-bd_oxidored_4_C"/>
</dbReference>
<dbReference type="GO" id="GO:0071949">
    <property type="term" value="F:FAD binding"/>
    <property type="evidence" value="ECO:0007669"/>
    <property type="project" value="InterPro"/>
</dbReference>
<dbReference type="InterPro" id="IPR016166">
    <property type="entry name" value="FAD-bd_PCMH"/>
</dbReference>
<evidence type="ECO:0000313" key="7">
    <source>
        <dbReference type="EMBL" id="SEM23599.1"/>
    </source>
</evidence>
<dbReference type="PANTHER" id="PTHR42934">
    <property type="entry name" value="GLYCOLATE OXIDASE SUBUNIT GLCD"/>
    <property type="match status" value="1"/>
</dbReference>
<dbReference type="SUPFAM" id="SSF56176">
    <property type="entry name" value="FAD-binding/transporter-associated domain-like"/>
    <property type="match status" value="1"/>
</dbReference>